<name>A0A2T1C1B9_9CYAN</name>
<comment type="similarity">
    <text evidence="1">Belongs to the DinB family.</text>
</comment>
<dbReference type="Gene3D" id="1.20.120.450">
    <property type="entry name" value="dinb family like domain"/>
    <property type="match status" value="1"/>
</dbReference>
<dbReference type="AlphaFoldDB" id="A0A2T1C1B9"/>
<dbReference type="GO" id="GO:0046872">
    <property type="term" value="F:metal ion binding"/>
    <property type="evidence" value="ECO:0007669"/>
    <property type="project" value="UniProtKB-KW"/>
</dbReference>
<dbReference type="OrthoDB" id="119432at2"/>
<feature type="binding site" evidence="3">
    <location>
        <position position="146"/>
    </location>
    <ligand>
        <name>a divalent metal cation</name>
        <dbReference type="ChEBI" id="CHEBI:60240"/>
    </ligand>
</feature>
<keyword evidence="5" id="KW-1185">Reference proteome</keyword>
<evidence type="ECO:0000256" key="3">
    <source>
        <dbReference type="PIRSR" id="PIRSR607837-1"/>
    </source>
</evidence>
<dbReference type="RefSeq" id="WP_106289483.1">
    <property type="nucleotide sequence ID" value="NZ_CAWNTC010000102.1"/>
</dbReference>
<evidence type="ECO:0000313" key="4">
    <source>
        <dbReference type="EMBL" id="PSB02070.1"/>
    </source>
</evidence>
<evidence type="ECO:0000256" key="2">
    <source>
        <dbReference type="ARBA" id="ARBA00022723"/>
    </source>
</evidence>
<dbReference type="InterPro" id="IPR034660">
    <property type="entry name" value="DinB/YfiT-like"/>
</dbReference>
<comment type="caution">
    <text evidence="4">The sequence shown here is derived from an EMBL/GenBank/DDBJ whole genome shotgun (WGS) entry which is preliminary data.</text>
</comment>
<evidence type="ECO:0000256" key="1">
    <source>
        <dbReference type="ARBA" id="ARBA00008635"/>
    </source>
</evidence>
<organism evidence="4 5">
    <name type="scientific">Merismopedia glauca CCAP 1448/3</name>
    <dbReference type="NCBI Taxonomy" id="1296344"/>
    <lineage>
        <taxon>Bacteria</taxon>
        <taxon>Bacillati</taxon>
        <taxon>Cyanobacteriota</taxon>
        <taxon>Cyanophyceae</taxon>
        <taxon>Synechococcales</taxon>
        <taxon>Merismopediaceae</taxon>
        <taxon>Merismopedia</taxon>
    </lineage>
</organism>
<proteinExistence type="inferred from homology"/>
<dbReference type="Proteomes" id="UP000238762">
    <property type="component" value="Unassembled WGS sequence"/>
</dbReference>
<dbReference type="PANTHER" id="PTHR37302:SF1">
    <property type="entry name" value="PROTEIN DINB"/>
    <property type="match status" value="1"/>
</dbReference>
<protein>
    <submittedName>
        <fullName evidence="4">Damage-inducible protein DinB</fullName>
    </submittedName>
</protein>
<evidence type="ECO:0000313" key="5">
    <source>
        <dbReference type="Proteomes" id="UP000238762"/>
    </source>
</evidence>
<dbReference type="SUPFAM" id="SSF109854">
    <property type="entry name" value="DinB/YfiT-like putative metalloenzymes"/>
    <property type="match status" value="1"/>
</dbReference>
<reference evidence="4 5" key="1">
    <citation type="submission" date="2018-02" db="EMBL/GenBank/DDBJ databases">
        <authorList>
            <person name="Cohen D.B."/>
            <person name="Kent A.D."/>
        </authorList>
    </citation>
    <scope>NUCLEOTIDE SEQUENCE [LARGE SCALE GENOMIC DNA]</scope>
    <source>
        <strain evidence="4 5">CCAP 1448/3</strain>
    </source>
</reference>
<dbReference type="InterPro" id="IPR007837">
    <property type="entry name" value="DinB"/>
</dbReference>
<feature type="binding site" evidence="3">
    <location>
        <position position="150"/>
    </location>
    <ligand>
        <name>a divalent metal cation</name>
        <dbReference type="ChEBI" id="CHEBI:60240"/>
    </ligand>
</feature>
<dbReference type="PANTHER" id="PTHR37302">
    <property type="entry name" value="SLR1116 PROTEIN"/>
    <property type="match status" value="1"/>
</dbReference>
<feature type="binding site" evidence="3">
    <location>
        <position position="50"/>
    </location>
    <ligand>
        <name>a divalent metal cation</name>
        <dbReference type="ChEBI" id="CHEBI:60240"/>
    </ligand>
</feature>
<sequence length="184" mass="20890">MNLLPQIQLLSQYNRWMNQKVYQAASGLNEDVLIADKGAFFGSMLGTLNHILVADIIWLKRFSTHPTHHPILDSIRQTPQPKALNQILYSHFYELTNARHDLDELIILWCQELAETDLDVKLTYQSMKGETGIREFGSLVLHFFNHQSHHRGQVTTLLSQAGVDVGVTDLLVIIPNFAETVKTG</sequence>
<gene>
    <name evidence="4" type="ORF">C7B64_15060</name>
</gene>
<accession>A0A2T1C1B9</accession>
<dbReference type="Pfam" id="PF05163">
    <property type="entry name" value="DinB"/>
    <property type="match status" value="1"/>
</dbReference>
<dbReference type="EMBL" id="PVWJ01000075">
    <property type="protein sequence ID" value="PSB02070.1"/>
    <property type="molecule type" value="Genomic_DNA"/>
</dbReference>
<reference evidence="4 5" key="2">
    <citation type="submission" date="2018-03" db="EMBL/GenBank/DDBJ databases">
        <title>The ancient ancestry and fast evolution of plastids.</title>
        <authorList>
            <person name="Moore K.R."/>
            <person name="Magnabosco C."/>
            <person name="Momper L."/>
            <person name="Gold D.A."/>
            <person name="Bosak T."/>
            <person name="Fournier G.P."/>
        </authorList>
    </citation>
    <scope>NUCLEOTIDE SEQUENCE [LARGE SCALE GENOMIC DNA]</scope>
    <source>
        <strain evidence="4 5">CCAP 1448/3</strain>
    </source>
</reference>
<keyword evidence="2 3" id="KW-0479">Metal-binding</keyword>